<name>A0A2T1A6R4_9ACTN</name>
<dbReference type="OrthoDB" id="9777711at2"/>
<dbReference type="Proteomes" id="UP000237752">
    <property type="component" value="Unassembled WGS sequence"/>
</dbReference>
<dbReference type="PANTHER" id="PTHR11941">
    <property type="entry name" value="ENOYL-COA HYDRATASE-RELATED"/>
    <property type="match status" value="1"/>
</dbReference>
<dbReference type="CDD" id="cd06558">
    <property type="entry name" value="crotonase-like"/>
    <property type="match status" value="1"/>
</dbReference>
<dbReference type="AlphaFoldDB" id="A0A2T1A6R4"/>
<dbReference type="PANTHER" id="PTHR11941:SF54">
    <property type="entry name" value="ENOYL-COA HYDRATASE, MITOCHONDRIAL"/>
    <property type="match status" value="1"/>
</dbReference>
<evidence type="ECO:0000313" key="1">
    <source>
        <dbReference type="EMBL" id="PRZ44244.1"/>
    </source>
</evidence>
<dbReference type="GO" id="GO:0003824">
    <property type="term" value="F:catalytic activity"/>
    <property type="evidence" value="ECO:0007669"/>
    <property type="project" value="UniProtKB-ARBA"/>
</dbReference>
<dbReference type="Pfam" id="PF00378">
    <property type="entry name" value="ECH_1"/>
    <property type="match status" value="1"/>
</dbReference>
<dbReference type="InterPro" id="IPR001753">
    <property type="entry name" value="Enoyl-CoA_hydra/iso"/>
</dbReference>
<keyword evidence="2" id="KW-1185">Reference proteome</keyword>
<organism evidence="1 2">
    <name type="scientific">Antricoccus suffuscus</name>
    <dbReference type="NCBI Taxonomy" id="1629062"/>
    <lineage>
        <taxon>Bacteria</taxon>
        <taxon>Bacillati</taxon>
        <taxon>Actinomycetota</taxon>
        <taxon>Actinomycetes</taxon>
        <taxon>Geodermatophilales</taxon>
        <taxon>Antricoccaceae</taxon>
        <taxon>Antricoccus</taxon>
    </lineage>
</organism>
<accession>A0A2T1A6R4</accession>
<dbReference type="EMBL" id="PVUE01000001">
    <property type="protein sequence ID" value="PRZ44244.1"/>
    <property type="molecule type" value="Genomic_DNA"/>
</dbReference>
<proteinExistence type="predicted"/>
<reference evidence="1 2" key="1">
    <citation type="submission" date="2018-03" db="EMBL/GenBank/DDBJ databases">
        <title>Genomic Encyclopedia of Archaeal and Bacterial Type Strains, Phase II (KMG-II): from individual species to whole genera.</title>
        <authorList>
            <person name="Goeker M."/>
        </authorList>
    </citation>
    <scope>NUCLEOTIDE SEQUENCE [LARGE SCALE GENOMIC DNA]</scope>
    <source>
        <strain evidence="1 2">DSM 100065</strain>
    </source>
</reference>
<dbReference type="SUPFAM" id="SSF52096">
    <property type="entry name" value="ClpP/crotonase"/>
    <property type="match status" value="1"/>
</dbReference>
<evidence type="ECO:0000313" key="2">
    <source>
        <dbReference type="Proteomes" id="UP000237752"/>
    </source>
</evidence>
<dbReference type="Gene3D" id="3.90.226.10">
    <property type="entry name" value="2-enoyl-CoA Hydratase, Chain A, domain 1"/>
    <property type="match status" value="1"/>
</dbReference>
<dbReference type="GO" id="GO:0006635">
    <property type="term" value="P:fatty acid beta-oxidation"/>
    <property type="evidence" value="ECO:0007669"/>
    <property type="project" value="TreeGrafter"/>
</dbReference>
<sequence length="255" mass="27696">MSDQLSVEINDFVAVMEIHGAPNNYFNKSLVSEIAERGFELDNDPNCRAIVLCSEGKHFCAGANFGDDSMEGDRTQTSSELYRAAVRIFEIKTPMIAAVQGSAVGGGLGLACATDFRVASPASRFVANFSLLGFHQGFGLSVSLPEIIGKQKSMDMLYSGRRVGGEEAFAIGLADRLVEDGKQREEAIAWAKQIASAAPLAITSIRETLRDGLAERIRVVLERELDEQSWLWKTKDSQEGVAANLARRTAVFTGE</sequence>
<dbReference type="RefSeq" id="WP_106347275.1">
    <property type="nucleotide sequence ID" value="NZ_PVUE01000001.1"/>
</dbReference>
<protein>
    <submittedName>
        <fullName evidence="1">Enoyl-CoA hydratase/carnithine racemase</fullName>
    </submittedName>
</protein>
<gene>
    <name evidence="1" type="ORF">CLV47_101369</name>
</gene>
<dbReference type="InterPro" id="IPR029045">
    <property type="entry name" value="ClpP/crotonase-like_dom_sf"/>
</dbReference>
<comment type="caution">
    <text evidence="1">The sequence shown here is derived from an EMBL/GenBank/DDBJ whole genome shotgun (WGS) entry which is preliminary data.</text>
</comment>